<accession>A0A4P7NQ14</accession>
<evidence type="ECO:0000256" key="3">
    <source>
        <dbReference type="ARBA" id="ARBA00020799"/>
    </source>
</evidence>
<keyword evidence="6" id="KW-0999">Mitochondrion inner membrane</keyword>
<feature type="region of interest" description="Disordered" evidence="16">
    <location>
        <begin position="40"/>
        <end position="96"/>
    </location>
</feature>
<evidence type="ECO:0000256" key="14">
    <source>
        <dbReference type="ARBA" id="ARBA00063960"/>
    </source>
</evidence>
<evidence type="ECO:0000256" key="1">
    <source>
        <dbReference type="ARBA" id="ARBA00004434"/>
    </source>
</evidence>
<evidence type="ECO:0000313" key="19">
    <source>
        <dbReference type="Proteomes" id="UP000294847"/>
    </source>
</evidence>
<comment type="function">
    <text evidence="13">Essential component of the TIM23 complex, a complex that mediates the translocation of transit peptide-containing proteins across the mitochondrial inner membrane. Required to direct preproteins in transit and direct them to the channel protein TIM23, and possibly facilitates transfer of the translocating proteins from the TOM complex to the TIM23 complex.</text>
</comment>
<keyword evidence="5 15" id="KW-0812">Transmembrane</keyword>
<protein>
    <recommendedName>
        <fullName evidence="3 15">Mitochondrial import inner membrane translocase subunit TIM50</fullName>
    </recommendedName>
</protein>
<keyword evidence="4 15" id="KW-0813">Transport</keyword>
<dbReference type="GO" id="GO:0005744">
    <property type="term" value="C:TIM23 mitochondrial import inner membrane translocase complex"/>
    <property type="evidence" value="ECO:0007669"/>
    <property type="project" value="UniProtKB-UniRule"/>
</dbReference>
<evidence type="ECO:0000313" key="18">
    <source>
        <dbReference type="EMBL" id="QBZ64475.1"/>
    </source>
</evidence>
<evidence type="ECO:0000256" key="13">
    <source>
        <dbReference type="ARBA" id="ARBA00059797"/>
    </source>
</evidence>
<evidence type="ECO:0000256" key="11">
    <source>
        <dbReference type="ARBA" id="ARBA00023128"/>
    </source>
</evidence>
<dbReference type="InterPro" id="IPR023214">
    <property type="entry name" value="HAD_sf"/>
</dbReference>
<evidence type="ECO:0000256" key="5">
    <source>
        <dbReference type="ARBA" id="ARBA00022692"/>
    </source>
</evidence>
<dbReference type="AlphaFoldDB" id="A0A4P7NQ14"/>
<feature type="transmembrane region" description="Helical" evidence="15">
    <location>
        <begin position="152"/>
        <end position="172"/>
    </location>
</feature>
<evidence type="ECO:0000256" key="10">
    <source>
        <dbReference type="ARBA" id="ARBA00023010"/>
    </source>
</evidence>
<feature type="domain" description="FCP1 homology" evidence="17">
    <location>
        <begin position="223"/>
        <end position="366"/>
    </location>
</feature>
<evidence type="ECO:0000256" key="7">
    <source>
        <dbReference type="ARBA" id="ARBA00022927"/>
    </source>
</evidence>
<gene>
    <name evidence="18" type="ORF">PoMZ_06173</name>
</gene>
<keyword evidence="7 15" id="KW-0653">Protein transport</keyword>
<evidence type="ECO:0000256" key="16">
    <source>
        <dbReference type="SAM" id="MobiDB-lite"/>
    </source>
</evidence>
<dbReference type="InterPro" id="IPR036412">
    <property type="entry name" value="HAD-like_sf"/>
</dbReference>
<sequence length="526" mass="59150">MLSRLAIRTLRAPALQGLGRTTAARQTTSLLAARIWTRGMAKNNKPAPTPSQQTSKSNAPSEEQASSPAPKQSENATKPEASDAQPEQVPFNLPDLTKGLPSTFEYEASGADKASKMALEGVASAGGCGKGELPASAYVSSSDRRRQKVAQWVFYGFVAGGLFGVVFLGRNWEDEEERAKHADVPDGWTPVLWWKRAMARMGDTVSYYQEPAFEKLLPDPDPVNSPPYTLCISLEDLLVHSEWTRDHGWRVAKRPGVDYFIRYLSQYYELVLFTSVPYGIAEPLWRKMDPFRFVQWPLFREATKYVDGKIVKDLSYLNRDLSKVIIIDTNPEHVSAQPENAIILPKWTGDAQDKDLVALIPFLEYIHTMQYPDVRKVLKSFEGKNISEEFARREAIARKKFQEQLEQNRKKHPNKPGAGVFGALGNAFGLKPSKMSMMVPVEGEESVADALAQGKMLQDIARERGQRQYERIDKMVRENGEKWLKEEAEMMEKMQAEAMANMKTGFMGWFGSSEQKDGAKDEPKKA</sequence>
<keyword evidence="8 15" id="KW-0809">Transit peptide</keyword>
<evidence type="ECO:0000256" key="15">
    <source>
        <dbReference type="RuleBase" id="RU365079"/>
    </source>
</evidence>
<comment type="subunit">
    <text evidence="14">Component of the TIM23 complex, at least composed of TIM23, TIM17, TIM50 and TIM21. Interacts with preproteins in transit.</text>
</comment>
<evidence type="ECO:0000256" key="9">
    <source>
        <dbReference type="ARBA" id="ARBA00022989"/>
    </source>
</evidence>
<dbReference type="PROSITE" id="PS50969">
    <property type="entry name" value="FCP1"/>
    <property type="match status" value="1"/>
</dbReference>
<name>A0A4P7NQ14_PYROR</name>
<dbReference type="PANTHER" id="PTHR12210">
    <property type="entry name" value="DULLARD PROTEIN PHOSPHATASE"/>
    <property type="match status" value="1"/>
</dbReference>
<evidence type="ECO:0000256" key="2">
    <source>
        <dbReference type="ARBA" id="ARBA00006344"/>
    </source>
</evidence>
<proteinExistence type="inferred from homology"/>
<dbReference type="Proteomes" id="UP000294847">
    <property type="component" value="Chromosome 6"/>
</dbReference>
<evidence type="ECO:0000256" key="12">
    <source>
        <dbReference type="ARBA" id="ARBA00023136"/>
    </source>
</evidence>
<dbReference type="CDD" id="cd07521">
    <property type="entry name" value="HAD_FCP1-like"/>
    <property type="match status" value="1"/>
</dbReference>
<keyword evidence="12 15" id="KW-0472">Membrane</keyword>
<keyword evidence="11 15" id="KW-0496">Mitochondrion</keyword>
<evidence type="ECO:0000256" key="8">
    <source>
        <dbReference type="ARBA" id="ARBA00022946"/>
    </source>
</evidence>
<comment type="subcellular location">
    <subcellularLocation>
        <location evidence="1 15">Mitochondrion inner membrane</location>
        <topology evidence="1 15">Single-pass membrane protein</topology>
    </subcellularLocation>
</comment>
<feature type="compositionally biased region" description="Polar residues" evidence="16">
    <location>
        <begin position="50"/>
        <end position="76"/>
    </location>
</feature>
<dbReference type="InterPro" id="IPR004274">
    <property type="entry name" value="FCP1_dom"/>
</dbReference>
<organism evidence="18 19">
    <name type="scientific">Pyricularia oryzae</name>
    <name type="common">Rice blast fungus</name>
    <name type="synonym">Magnaporthe oryzae</name>
    <dbReference type="NCBI Taxonomy" id="318829"/>
    <lineage>
        <taxon>Eukaryota</taxon>
        <taxon>Fungi</taxon>
        <taxon>Dikarya</taxon>
        <taxon>Ascomycota</taxon>
        <taxon>Pezizomycotina</taxon>
        <taxon>Sordariomycetes</taxon>
        <taxon>Sordariomycetidae</taxon>
        <taxon>Magnaporthales</taxon>
        <taxon>Pyriculariaceae</taxon>
        <taxon>Pyricularia</taxon>
    </lineage>
</organism>
<dbReference type="GO" id="GO:0015031">
    <property type="term" value="P:protein transport"/>
    <property type="evidence" value="ECO:0007669"/>
    <property type="project" value="UniProtKB-KW"/>
</dbReference>
<comment type="similarity">
    <text evidence="2 15">Belongs to the TIM50 family.</text>
</comment>
<keyword evidence="9 15" id="KW-1133">Transmembrane helix</keyword>
<reference evidence="18 19" key="1">
    <citation type="journal article" date="2019" name="Mol. Biol. Evol.">
        <title>Blast fungal genomes show frequent chromosomal changes, gene gains and losses, and effector gene turnover.</title>
        <authorList>
            <person name="Gomez Luciano L.B."/>
            <person name="Jason Tsai I."/>
            <person name="Chuma I."/>
            <person name="Tosa Y."/>
            <person name="Chen Y.H."/>
            <person name="Li J.Y."/>
            <person name="Li M.Y."/>
            <person name="Jade Lu M.Y."/>
            <person name="Nakayashiki H."/>
            <person name="Li W.H."/>
        </authorList>
    </citation>
    <scope>NUCLEOTIDE SEQUENCE [LARGE SCALE GENOMIC DNA]</scope>
    <source>
        <strain evidence="18">MZ5-1-6</strain>
    </source>
</reference>
<evidence type="ECO:0000256" key="6">
    <source>
        <dbReference type="ARBA" id="ARBA00022792"/>
    </source>
</evidence>
<dbReference type="Gene3D" id="3.40.50.1000">
    <property type="entry name" value="HAD superfamily/HAD-like"/>
    <property type="match status" value="1"/>
</dbReference>
<dbReference type="SUPFAM" id="SSF56784">
    <property type="entry name" value="HAD-like"/>
    <property type="match status" value="1"/>
</dbReference>
<evidence type="ECO:0000256" key="4">
    <source>
        <dbReference type="ARBA" id="ARBA00022448"/>
    </source>
</evidence>
<dbReference type="Pfam" id="PF03031">
    <property type="entry name" value="NIF"/>
    <property type="match status" value="1"/>
</dbReference>
<dbReference type="SMART" id="SM00577">
    <property type="entry name" value="CPDc"/>
    <property type="match status" value="1"/>
</dbReference>
<evidence type="ECO:0000259" key="17">
    <source>
        <dbReference type="PROSITE" id="PS50969"/>
    </source>
</evidence>
<dbReference type="FunFam" id="3.40.50.1000:FF:000019">
    <property type="entry name" value="Mitochondrial import inner membrane translocase subunit TIM50"/>
    <property type="match status" value="1"/>
</dbReference>
<keyword evidence="10 15" id="KW-0811">Translocation</keyword>
<dbReference type="EMBL" id="CP034209">
    <property type="protein sequence ID" value="QBZ64475.1"/>
    <property type="molecule type" value="Genomic_DNA"/>
</dbReference>
<dbReference type="InterPro" id="IPR050365">
    <property type="entry name" value="TIM50"/>
</dbReference>